<gene>
    <name evidence="3" type="ORF">AK812_SmicGene5717</name>
</gene>
<evidence type="ECO:0000256" key="1">
    <source>
        <dbReference type="SAM" id="Phobius"/>
    </source>
</evidence>
<feature type="signal peptide" evidence="2">
    <location>
        <begin position="1"/>
        <end position="18"/>
    </location>
</feature>
<comment type="caution">
    <text evidence="3">The sequence shown here is derived from an EMBL/GenBank/DDBJ whole genome shotgun (WGS) entry which is preliminary data.</text>
</comment>
<evidence type="ECO:0000313" key="3">
    <source>
        <dbReference type="EMBL" id="OLQ10532.1"/>
    </source>
</evidence>
<dbReference type="InterPro" id="IPR036259">
    <property type="entry name" value="MFS_trans_sf"/>
</dbReference>
<feature type="chain" id="PRO_5012638556" description="Major facilitator superfamily (MFS) profile domain-containing protein" evidence="2">
    <location>
        <begin position="19"/>
        <end position="589"/>
    </location>
</feature>
<feature type="transmembrane region" description="Helical" evidence="1">
    <location>
        <begin position="80"/>
        <end position="102"/>
    </location>
</feature>
<feature type="transmembrane region" description="Helical" evidence="1">
    <location>
        <begin position="158"/>
        <end position="179"/>
    </location>
</feature>
<feature type="transmembrane region" description="Helical" evidence="1">
    <location>
        <begin position="191"/>
        <end position="211"/>
    </location>
</feature>
<dbReference type="Gene3D" id="1.20.1250.20">
    <property type="entry name" value="MFS general substrate transporter like domains"/>
    <property type="match status" value="1"/>
</dbReference>
<name>A0A1Q9ESX7_SYMMI</name>
<feature type="transmembrane region" description="Helical" evidence="1">
    <location>
        <begin position="453"/>
        <end position="475"/>
    </location>
</feature>
<dbReference type="SUPFAM" id="SSF103473">
    <property type="entry name" value="MFS general substrate transporter"/>
    <property type="match status" value="1"/>
</dbReference>
<keyword evidence="1" id="KW-0812">Transmembrane</keyword>
<keyword evidence="1" id="KW-0472">Membrane</keyword>
<feature type="transmembrane region" description="Helical" evidence="1">
    <location>
        <begin position="496"/>
        <end position="517"/>
    </location>
</feature>
<feature type="transmembrane region" description="Helical" evidence="1">
    <location>
        <begin position="223"/>
        <end position="249"/>
    </location>
</feature>
<dbReference type="Proteomes" id="UP000186817">
    <property type="component" value="Unassembled WGS sequence"/>
</dbReference>
<proteinExistence type="predicted"/>
<dbReference type="OrthoDB" id="427646at2759"/>
<evidence type="ECO:0000256" key="2">
    <source>
        <dbReference type="SAM" id="SignalP"/>
    </source>
</evidence>
<organism evidence="3 4">
    <name type="scientific">Symbiodinium microadriaticum</name>
    <name type="common">Dinoflagellate</name>
    <name type="synonym">Zooxanthella microadriatica</name>
    <dbReference type="NCBI Taxonomy" id="2951"/>
    <lineage>
        <taxon>Eukaryota</taxon>
        <taxon>Sar</taxon>
        <taxon>Alveolata</taxon>
        <taxon>Dinophyceae</taxon>
        <taxon>Suessiales</taxon>
        <taxon>Symbiodiniaceae</taxon>
        <taxon>Symbiodinium</taxon>
    </lineage>
</organism>
<dbReference type="EMBL" id="LSRX01000076">
    <property type="protein sequence ID" value="OLQ10532.1"/>
    <property type="molecule type" value="Genomic_DNA"/>
</dbReference>
<feature type="transmembrane region" description="Helical" evidence="1">
    <location>
        <begin position="430"/>
        <end position="447"/>
    </location>
</feature>
<dbReference type="InterPro" id="IPR011701">
    <property type="entry name" value="MFS"/>
</dbReference>
<reference evidence="3 4" key="1">
    <citation type="submission" date="2016-02" db="EMBL/GenBank/DDBJ databases">
        <title>Genome analysis of coral dinoflagellate symbionts highlights evolutionary adaptations to a symbiotic lifestyle.</title>
        <authorList>
            <person name="Aranda M."/>
            <person name="Li Y."/>
            <person name="Liew Y.J."/>
            <person name="Baumgarten S."/>
            <person name="Simakov O."/>
            <person name="Wilson M."/>
            <person name="Piel J."/>
            <person name="Ashoor H."/>
            <person name="Bougouffa S."/>
            <person name="Bajic V.B."/>
            <person name="Ryu T."/>
            <person name="Ravasi T."/>
            <person name="Bayer T."/>
            <person name="Micklem G."/>
            <person name="Kim H."/>
            <person name="Bhak J."/>
            <person name="Lajeunesse T.C."/>
            <person name="Voolstra C.R."/>
        </authorList>
    </citation>
    <scope>NUCLEOTIDE SEQUENCE [LARGE SCALE GENOMIC DNA]</scope>
    <source>
        <strain evidence="3 4">CCMP2467</strain>
    </source>
</reference>
<feature type="transmembrane region" description="Helical" evidence="1">
    <location>
        <begin position="304"/>
        <end position="325"/>
    </location>
</feature>
<dbReference type="AlphaFoldDB" id="A0A1Q9ESX7"/>
<sequence length="589" mass="63706">MRSPALVAFATLLALSQGTLLGLWAAESSFIQQNLQILHREEVLQSVTQSATEHSVDDTILDPASASVAVDGFGSRVAKFPFWVITSLLTVISLLVLHEFFVSQGMKPLLARNLFVQDLLCQILGLVMSMWVFLQLSMMIPLSLDFALSLGHEGTASGFYFSAGVCIGLLGLGVGKALVDEARWKQSFARRLVLGSLVLTAAVHLALAVFINTTAESKQVHLVWWTCILLGQVSIFTMCLPAVPIMIFWSEITPPENRTFWMTLGQCSRSMGLVLGPLVYSVARAAISGGAADAERVSPRSMMAWVHLVLVWASLVMATLTAIIVPTQLPERKPFAAQAAARRAHGVEQSPEDLDDAKRQTMVWHQVGYSLERPFTLAAVEVSTMMMLEVFYGWDPYFSGICFTAICSLGIAVALAALILVQAGYIKESSLFFVAACSAIVGCSFLFDEGHAKAWTLLLAEAIVYTGGTVTMGISQGWATRAAREGSSFSQADYQLWSMVAVTTGRFMGPIIGRLAVHLGGRNVYACMQLLLCCLGTRSVYKSCKLVWSTSDGKHQMPREVGKANCALTVSGKGSLYAAEDSPNITSLA</sequence>
<accession>A0A1Q9ESX7</accession>
<dbReference type="GO" id="GO:0022857">
    <property type="term" value="F:transmembrane transporter activity"/>
    <property type="evidence" value="ECO:0007669"/>
    <property type="project" value="InterPro"/>
</dbReference>
<evidence type="ECO:0008006" key="5">
    <source>
        <dbReference type="Google" id="ProtNLM"/>
    </source>
</evidence>
<feature type="transmembrane region" description="Helical" evidence="1">
    <location>
        <begin position="398"/>
        <end position="421"/>
    </location>
</feature>
<keyword evidence="1" id="KW-1133">Transmembrane helix</keyword>
<feature type="transmembrane region" description="Helical" evidence="1">
    <location>
        <begin position="270"/>
        <end position="292"/>
    </location>
</feature>
<feature type="transmembrane region" description="Helical" evidence="1">
    <location>
        <begin position="114"/>
        <end position="138"/>
    </location>
</feature>
<protein>
    <recommendedName>
        <fullName evidence="5">Major facilitator superfamily (MFS) profile domain-containing protein</fullName>
    </recommendedName>
</protein>
<evidence type="ECO:0000313" key="4">
    <source>
        <dbReference type="Proteomes" id="UP000186817"/>
    </source>
</evidence>
<dbReference type="Pfam" id="PF07690">
    <property type="entry name" value="MFS_1"/>
    <property type="match status" value="1"/>
</dbReference>
<keyword evidence="2" id="KW-0732">Signal</keyword>
<keyword evidence="4" id="KW-1185">Reference proteome</keyword>